<feature type="region of interest" description="Disordered" evidence="1">
    <location>
        <begin position="1"/>
        <end position="50"/>
    </location>
</feature>
<proteinExistence type="predicted"/>
<evidence type="ECO:0000256" key="2">
    <source>
        <dbReference type="SAM" id="Phobius"/>
    </source>
</evidence>
<comment type="caution">
    <text evidence="3">The sequence shown here is derived from an EMBL/GenBank/DDBJ whole genome shotgun (WGS) entry which is preliminary data.</text>
</comment>
<keyword evidence="4" id="KW-1185">Reference proteome</keyword>
<dbReference type="RefSeq" id="WP_168086335.1">
    <property type="nucleotide sequence ID" value="NZ_BHZH01000076.1"/>
</dbReference>
<feature type="transmembrane region" description="Helical" evidence="2">
    <location>
        <begin position="61"/>
        <end position="80"/>
    </location>
</feature>
<dbReference type="EMBL" id="JAAVJC010000002">
    <property type="protein sequence ID" value="NJQ13491.1"/>
    <property type="molecule type" value="Genomic_DNA"/>
</dbReference>
<protein>
    <recommendedName>
        <fullName evidence="5">Type II toxin-antitoxin system RelE/ParE family toxin</fullName>
    </recommendedName>
</protein>
<evidence type="ECO:0000313" key="4">
    <source>
        <dbReference type="Proteomes" id="UP000727056"/>
    </source>
</evidence>
<gene>
    <name evidence="3" type="ORF">HCN52_00620</name>
</gene>
<evidence type="ECO:0000313" key="3">
    <source>
        <dbReference type="EMBL" id="NJQ13491.1"/>
    </source>
</evidence>
<accession>A0ABX1C2N2</accession>
<keyword evidence="2" id="KW-0472">Membrane</keyword>
<sequence length="83" mass="9079">MSRYRIQYSPQADAARKAMPRQRRGEFESAMTSALGSDPYGSGSAPIGSDKDRREITVKGVFVGYYVSQAVLVVTAVQIVDPH</sequence>
<organism evidence="3 4">
    <name type="scientific">Streptomyces bohaiensis</name>
    <dbReference type="NCBI Taxonomy" id="1431344"/>
    <lineage>
        <taxon>Bacteria</taxon>
        <taxon>Bacillati</taxon>
        <taxon>Actinomycetota</taxon>
        <taxon>Actinomycetes</taxon>
        <taxon>Kitasatosporales</taxon>
        <taxon>Streptomycetaceae</taxon>
        <taxon>Streptomyces</taxon>
    </lineage>
</organism>
<reference evidence="3 4" key="1">
    <citation type="submission" date="2020-03" db="EMBL/GenBank/DDBJ databases">
        <title>Draft genome of Streptomyces sp. ventii, isolated from the Axial Seamount in the Pacific Ocean, and resequencing of the two type strains Streptomyces lonarensis strain NCL 716 and Streptomyces bohaiensis strain 11A07.</title>
        <authorList>
            <person name="Loughran R.M."/>
            <person name="Pfannmuller K.M."/>
            <person name="Wasson B.J."/>
            <person name="Deadmond M.C."/>
            <person name="Paddock B.E."/>
            <person name="Koyack M.J."/>
            <person name="Gallegos D.A."/>
            <person name="Mitchell E.A."/>
            <person name="Ushijima B."/>
            <person name="Saw J.H."/>
            <person name="Mcphail K.L."/>
            <person name="Videau P."/>
        </authorList>
    </citation>
    <scope>NUCLEOTIDE SEQUENCE [LARGE SCALE GENOMIC DNA]</scope>
    <source>
        <strain evidence="3 4">11A07</strain>
    </source>
</reference>
<evidence type="ECO:0008006" key="5">
    <source>
        <dbReference type="Google" id="ProtNLM"/>
    </source>
</evidence>
<keyword evidence="2" id="KW-1133">Transmembrane helix</keyword>
<evidence type="ECO:0000256" key="1">
    <source>
        <dbReference type="SAM" id="MobiDB-lite"/>
    </source>
</evidence>
<name>A0ABX1C2N2_9ACTN</name>
<dbReference type="Proteomes" id="UP000727056">
    <property type="component" value="Unassembled WGS sequence"/>
</dbReference>
<keyword evidence="2" id="KW-0812">Transmembrane</keyword>